<comment type="caution">
    <text evidence="8">The sequence shown here is derived from an EMBL/GenBank/DDBJ whole genome shotgun (WGS) entry which is preliminary data.</text>
</comment>
<evidence type="ECO:0000313" key="9">
    <source>
        <dbReference type="Proteomes" id="UP000287651"/>
    </source>
</evidence>
<dbReference type="EMBL" id="AMZH03018505">
    <property type="protein sequence ID" value="RRT41531.1"/>
    <property type="molecule type" value="Genomic_DNA"/>
</dbReference>
<keyword evidence="4 7" id="KW-0812">Transmembrane</keyword>
<evidence type="ECO:0000256" key="7">
    <source>
        <dbReference type="SAM" id="Phobius"/>
    </source>
</evidence>
<keyword evidence="6 7" id="KW-0472">Membrane</keyword>
<accession>A0A426XQ17</accession>
<dbReference type="Gene3D" id="1.20.1250.20">
    <property type="entry name" value="MFS general substrate transporter like domains"/>
    <property type="match status" value="1"/>
</dbReference>
<dbReference type="GO" id="GO:0015144">
    <property type="term" value="F:carbohydrate transmembrane transporter activity"/>
    <property type="evidence" value="ECO:0007669"/>
    <property type="project" value="InterPro"/>
</dbReference>
<evidence type="ECO:0000256" key="6">
    <source>
        <dbReference type="ARBA" id="ARBA00023136"/>
    </source>
</evidence>
<keyword evidence="5 7" id="KW-1133">Transmembrane helix</keyword>
<protein>
    <recommendedName>
        <fullName evidence="10">Major facilitator superfamily (MFS) profile domain-containing protein</fullName>
    </recommendedName>
</protein>
<sequence length="302" mass="32732">MDPFLEKFFPDVYAGMKDSRTSNYYMFDSQLLIAFTSALYIAGLFASFCASKVMQAFNHRASMLLGGAVFLVGDVLGGLAIIVFVLILGRILLGVGVGFTKQAYFTGSPGNIAAHCQRRASAAHLLADKLKSSSGAGLLTITEMPDVINSPNEPSVARNSKANSVTDALHSAADFFCSLSSPSSTVLSPQPRVMLPDLLDGAISCFLPRHRSVGMGDLLLPPSTQICNRSPASSLDTDLRSLCGLVRLQDSTASGRVWQPPEPDELRPILLLLLLQQCLEEPQSFSFPASKRQWTYRFILHI</sequence>
<feature type="transmembrane region" description="Helical" evidence="7">
    <location>
        <begin position="63"/>
        <end position="93"/>
    </location>
</feature>
<evidence type="ECO:0008006" key="10">
    <source>
        <dbReference type="Google" id="ProtNLM"/>
    </source>
</evidence>
<dbReference type="InterPro" id="IPR045262">
    <property type="entry name" value="STP/PLT_plant"/>
</dbReference>
<gene>
    <name evidence="8" type="ORF">B296_00049187</name>
</gene>
<organism evidence="8 9">
    <name type="scientific">Ensete ventricosum</name>
    <name type="common">Abyssinian banana</name>
    <name type="synonym">Musa ensete</name>
    <dbReference type="NCBI Taxonomy" id="4639"/>
    <lineage>
        <taxon>Eukaryota</taxon>
        <taxon>Viridiplantae</taxon>
        <taxon>Streptophyta</taxon>
        <taxon>Embryophyta</taxon>
        <taxon>Tracheophyta</taxon>
        <taxon>Spermatophyta</taxon>
        <taxon>Magnoliopsida</taxon>
        <taxon>Liliopsida</taxon>
        <taxon>Zingiberales</taxon>
        <taxon>Musaceae</taxon>
        <taxon>Ensete</taxon>
    </lineage>
</organism>
<evidence type="ECO:0000256" key="4">
    <source>
        <dbReference type="ARBA" id="ARBA00022692"/>
    </source>
</evidence>
<evidence type="ECO:0000256" key="2">
    <source>
        <dbReference type="ARBA" id="ARBA00010992"/>
    </source>
</evidence>
<dbReference type="Proteomes" id="UP000287651">
    <property type="component" value="Unassembled WGS sequence"/>
</dbReference>
<proteinExistence type="inferred from homology"/>
<dbReference type="GO" id="GO:0016020">
    <property type="term" value="C:membrane"/>
    <property type="evidence" value="ECO:0007669"/>
    <property type="project" value="UniProtKB-SubCell"/>
</dbReference>
<evidence type="ECO:0000256" key="5">
    <source>
        <dbReference type="ARBA" id="ARBA00022989"/>
    </source>
</evidence>
<dbReference type="PANTHER" id="PTHR23500:SF30">
    <property type="entry name" value="SUGAR TRANSPORT PROTEIN 3"/>
    <property type="match status" value="1"/>
</dbReference>
<dbReference type="InterPro" id="IPR005828">
    <property type="entry name" value="MFS_sugar_transport-like"/>
</dbReference>
<keyword evidence="3" id="KW-0813">Transport</keyword>
<name>A0A426XQ17_ENSVE</name>
<dbReference type="InterPro" id="IPR036259">
    <property type="entry name" value="MFS_trans_sf"/>
</dbReference>
<comment type="subcellular location">
    <subcellularLocation>
        <location evidence="1">Membrane</location>
    </subcellularLocation>
</comment>
<dbReference type="PANTHER" id="PTHR23500">
    <property type="entry name" value="SOLUTE CARRIER FAMILY 2, FACILITATED GLUCOSE TRANSPORTER"/>
    <property type="match status" value="1"/>
</dbReference>
<reference evidence="8 9" key="1">
    <citation type="journal article" date="2014" name="Agronomy (Basel)">
        <title>A Draft Genome Sequence for Ensete ventricosum, the Drought-Tolerant Tree Against Hunger.</title>
        <authorList>
            <person name="Harrison J."/>
            <person name="Moore K.A."/>
            <person name="Paszkiewicz K."/>
            <person name="Jones T."/>
            <person name="Grant M."/>
            <person name="Ambacheew D."/>
            <person name="Muzemil S."/>
            <person name="Studholme D.J."/>
        </authorList>
    </citation>
    <scope>NUCLEOTIDE SEQUENCE [LARGE SCALE GENOMIC DNA]</scope>
</reference>
<dbReference type="AlphaFoldDB" id="A0A426XQ17"/>
<feature type="transmembrane region" description="Helical" evidence="7">
    <location>
        <begin position="31"/>
        <end position="51"/>
    </location>
</feature>
<evidence type="ECO:0000313" key="8">
    <source>
        <dbReference type="EMBL" id="RRT41531.1"/>
    </source>
</evidence>
<evidence type="ECO:0000256" key="3">
    <source>
        <dbReference type="ARBA" id="ARBA00022448"/>
    </source>
</evidence>
<dbReference type="Pfam" id="PF00083">
    <property type="entry name" value="Sugar_tr"/>
    <property type="match status" value="1"/>
</dbReference>
<evidence type="ECO:0000256" key="1">
    <source>
        <dbReference type="ARBA" id="ARBA00004370"/>
    </source>
</evidence>
<comment type="similarity">
    <text evidence="2">Belongs to the major facilitator superfamily. Sugar transporter (TC 2.A.1.1) family.</text>
</comment>
<dbReference type="SUPFAM" id="SSF103473">
    <property type="entry name" value="MFS general substrate transporter"/>
    <property type="match status" value="1"/>
</dbReference>